<comment type="subcellular location">
    <subcellularLocation>
        <location evidence="1 4">Bacterial flagellum basal body</location>
    </subcellularLocation>
</comment>
<evidence type="ECO:0000256" key="3">
    <source>
        <dbReference type="ARBA" id="ARBA00023143"/>
    </source>
</evidence>
<dbReference type="Proteomes" id="UP000192790">
    <property type="component" value="Unassembled WGS sequence"/>
</dbReference>
<evidence type="ECO:0000313" key="7">
    <source>
        <dbReference type="Proteomes" id="UP000192790"/>
    </source>
</evidence>
<organism evidence="6 7">
    <name type="scientific">Papillibacter cinnamivorans DSM 12816</name>
    <dbReference type="NCBI Taxonomy" id="1122930"/>
    <lineage>
        <taxon>Bacteria</taxon>
        <taxon>Bacillati</taxon>
        <taxon>Bacillota</taxon>
        <taxon>Clostridia</taxon>
        <taxon>Eubacteriales</taxon>
        <taxon>Oscillospiraceae</taxon>
        <taxon>Papillibacter</taxon>
    </lineage>
</organism>
<dbReference type="EMBL" id="FWXW01000001">
    <property type="protein sequence ID" value="SMC35366.1"/>
    <property type="molecule type" value="Genomic_DNA"/>
</dbReference>
<accession>A0A1W1YGV2</accession>
<keyword evidence="3 4" id="KW-0975">Bacterial flagellum</keyword>
<dbReference type="OrthoDB" id="9812413at2"/>
<dbReference type="GO" id="GO:0003774">
    <property type="term" value="F:cytoskeletal motor activity"/>
    <property type="evidence" value="ECO:0007669"/>
    <property type="project" value="InterPro"/>
</dbReference>
<keyword evidence="7" id="KW-1185">Reference proteome</keyword>
<sequence>MLYDMDIQALNSATRFMNSSGNLSGKSAGDSNFSEFLSDAYDLAKSTDLQDKSSALSLLTGSEDDIASAMVDSEKAELALSLTIEIRNKVMDAYKEILNMQV</sequence>
<name>A0A1W1YGV2_9FIRM</name>
<dbReference type="PANTHER" id="PTHR34653">
    <property type="match status" value="1"/>
</dbReference>
<evidence type="ECO:0000256" key="5">
    <source>
        <dbReference type="NCBIfam" id="TIGR00205"/>
    </source>
</evidence>
<dbReference type="PRINTS" id="PR01006">
    <property type="entry name" value="FLGHOOKFLIE"/>
</dbReference>
<dbReference type="HAMAP" id="MF_00724">
    <property type="entry name" value="FliE"/>
    <property type="match status" value="1"/>
</dbReference>
<dbReference type="GO" id="GO:0071973">
    <property type="term" value="P:bacterial-type flagellum-dependent cell motility"/>
    <property type="evidence" value="ECO:0007669"/>
    <property type="project" value="InterPro"/>
</dbReference>
<dbReference type="InterPro" id="IPR001624">
    <property type="entry name" value="FliE"/>
</dbReference>
<dbReference type="AlphaFoldDB" id="A0A1W1YGV2"/>
<dbReference type="PANTHER" id="PTHR34653:SF1">
    <property type="entry name" value="FLAGELLAR HOOK-BASAL BODY COMPLEX PROTEIN FLIE"/>
    <property type="match status" value="1"/>
</dbReference>
<protein>
    <recommendedName>
        <fullName evidence="4 5">Flagellar hook-basal body complex protein FliE</fullName>
    </recommendedName>
</protein>
<comment type="similarity">
    <text evidence="2 4">Belongs to the FliE family.</text>
</comment>
<evidence type="ECO:0000256" key="4">
    <source>
        <dbReference type="HAMAP-Rule" id="MF_00724"/>
    </source>
</evidence>
<evidence type="ECO:0000313" key="6">
    <source>
        <dbReference type="EMBL" id="SMC35366.1"/>
    </source>
</evidence>
<dbReference type="Pfam" id="PF02049">
    <property type="entry name" value="FliE"/>
    <property type="match status" value="1"/>
</dbReference>
<proteinExistence type="inferred from homology"/>
<keyword evidence="6" id="KW-0966">Cell projection</keyword>
<keyword evidence="6" id="KW-0969">Cilium</keyword>
<evidence type="ECO:0000256" key="1">
    <source>
        <dbReference type="ARBA" id="ARBA00004117"/>
    </source>
</evidence>
<gene>
    <name evidence="4" type="primary">fliE</name>
    <name evidence="6" type="ORF">SAMN02745168_0397</name>
</gene>
<dbReference type="STRING" id="1122930.SAMN02745168_0397"/>
<dbReference type="RefSeq" id="WP_084233045.1">
    <property type="nucleotide sequence ID" value="NZ_FWXW01000001.1"/>
</dbReference>
<keyword evidence="6" id="KW-0282">Flagellum</keyword>
<reference evidence="6 7" key="1">
    <citation type="submission" date="2017-04" db="EMBL/GenBank/DDBJ databases">
        <authorList>
            <person name="Afonso C.L."/>
            <person name="Miller P.J."/>
            <person name="Scott M.A."/>
            <person name="Spackman E."/>
            <person name="Goraichik I."/>
            <person name="Dimitrov K.M."/>
            <person name="Suarez D.L."/>
            <person name="Swayne D.E."/>
        </authorList>
    </citation>
    <scope>NUCLEOTIDE SEQUENCE [LARGE SCALE GENOMIC DNA]</scope>
    <source>
        <strain evidence="6 7">DSM 12816</strain>
    </source>
</reference>
<dbReference type="GO" id="GO:0005198">
    <property type="term" value="F:structural molecule activity"/>
    <property type="evidence" value="ECO:0007669"/>
    <property type="project" value="UniProtKB-UniRule"/>
</dbReference>
<evidence type="ECO:0000256" key="2">
    <source>
        <dbReference type="ARBA" id="ARBA00009272"/>
    </source>
</evidence>
<dbReference type="GO" id="GO:0009425">
    <property type="term" value="C:bacterial-type flagellum basal body"/>
    <property type="evidence" value="ECO:0007669"/>
    <property type="project" value="UniProtKB-SubCell"/>
</dbReference>
<dbReference type="NCBIfam" id="TIGR00205">
    <property type="entry name" value="fliE"/>
    <property type="match status" value="1"/>
</dbReference>